<dbReference type="Pfam" id="PF04020">
    <property type="entry name" value="Phage_holin_4_2"/>
    <property type="match status" value="1"/>
</dbReference>
<accession>A0A5K1J782</accession>
<feature type="transmembrane region" description="Helical" evidence="1">
    <location>
        <begin position="53"/>
        <end position="73"/>
    </location>
</feature>
<sequence>MRFMLNWLFTSISIAVATFLVPGIQPFGFAEAWVCFAFVGLFLNIVDSFVKPFLTVISLPLTIITLGIFQLVLNSFMLELASYLSVNLLGGGISIAGFGSAFMGSILVSIMRSILDSIAEE</sequence>
<feature type="transmembrane region" description="Helical" evidence="1">
    <location>
        <begin position="93"/>
        <end position="115"/>
    </location>
</feature>
<dbReference type="Proteomes" id="UP000361836">
    <property type="component" value="Unassembled WGS sequence"/>
</dbReference>
<dbReference type="EMBL" id="CABWIE010000030">
    <property type="protein sequence ID" value="VWL99415.1"/>
    <property type="molecule type" value="Genomic_DNA"/>
</dbReference>
<keyword evidence="1" id="KW-0812">Transmembrane</keyword>
<evidence type="ECO:0000313" key="3">
    <source>
        <dbReference type="Proteomes" id="UP000361836"/>
    </source>
</evidence>
<protein>
    <submittedName>
        <fullName evidence="2">Membrane protein of uncharacterized function</fullName>
    </submittedName>
</protein>
<feature type="transmembrane region" description="Helical" evidence="1">
    <location>
        <begin position="30"/>
        <end position="46"/>
    </location>
</feature>
<dbReference type="PANTHER" id="PTHR37309:SF1">
    <property type="entry name" value="SLR0284 PROTEIN"/>
    <property type="match status" value="1"/>
</dbReference>
<dbReference type="RefSeq" id="WP_152076788.1">
    <property type="nucleotide sequence ID" value="NZ_CAAKNU010000106.1"/>
</dbReference>
<name>A0A5K1J782_9ACTN</name>
<feature type="transmembrane region" description="Helical" evidence="1">
    <location>
        <begin position="7"/>
        <end position="24"/>
    </location>
</feature>
<proteinExistence type="predicted"/>
<reference evidence="2 3" key="1">
    <citation type="submission" date="2019-10" db="EMBL/GenBank/DDBJ databases">
        <authorList>
            <person name="Wolf R A."/>
        </authorList>
    </citation>
    <scope>NUCLEOTIDE SEQUENCE [LARGE SCALE GENOMIC DNA]</scope>
    <source>
        <strain evidence="2">Collinsella_aerofaciens_MC2</strain>
    </source>
</reference>
<dbReference type="AlphaFoldDB" id="A0A5K1J782"/>
<keyword evidence="1" id="KW-1133">Transmembrane helix</keyword>
<gene>
    <name evidence="2" type="ORF">KCJAJFAP_00624</name>
</gene>
<dbReference type="InterPro" id="IPR007165">
    <property type="entry name" value="Phage_holin_4_2"/>
</dbReference>
<keyword evidence="1" id="KW-0472">Membrane</keyword>
<evidence type="ECO:0000313" key="2">
    <source>
        <dbReference type="EMBL" id="VWL99415.1"/>
    </source>
</evidence>
<evidence type="ECO:0000256" key="1">
    <source>
        <dbReference type="SAM" id="Phobius"/>
    </source>
</evidence>
<dbReference type="PANTHER" id="PTHR37309">
    <property type="entry name" value="SLR0284 PROTEIN"/>
    <property type="match status" value="1"/>
</dbReference>
<keyword evidence="3" id="KW-1185">Reference proteome</keyword>
<organism evidence="2 3">
    <name type="scientific">Collinsella aerofaciens</name>
    <dbReference type="NCBI Taxonomy" id="74426"/>
    <lineage>
        <taxon>Bacteria</taxon>
        <taxon>Bacillati</taxon>
        <taxon>Actinomycetota</taxon>
        <taxon>Coriobacteriia</taxon>
        <taxon>Coriobacteriales</taxon>
        <taxon>Coriobacteriaceae</taxon>
        <taxon>Collinsella</taxon>
    </lineage>
</organism>